<dbReference type="SUPFAM" id="SSF46689">
    <property type="entry name" value="Homeodomain-like"/>
    <property type="match status" value="1"/>
</dbReference>
<dbReference type="CDD" id="cd00009">
    <property type="entry name" value="AAA"/>
    <property type="match status" value="1"/>
</dbReference>
<organism evidence="11 12">
    <name type="scientific">Virgibacillus alimentarius</name>
    <dbReference type="NCBI Taxonomy" id="698769"/>
    <lineage>
        <taxon>Bacteria</taxon>
        <taxon>Bacillati</taxon>
        <taxon>Bacillota</taxon>
        <taxon>Bacilli</taxon>
        <taxon>Bacillales</taxon>
        <taxon>Bacillaceae</taxon>
        <taxon>Virgibacillus</taxon>
    </lineage>
</organism>
<keyword evidence="3" id="KW-0067">ATP-binding</keyword>
<dbReference type="Gene3D" id="3.30.450.20">
    <property type="entry name" value="PAS domain"/>
    <property type="match status" value="1"/>
</dbReference>
<proteinExistence type="predicted"/>
<reference evidence="11 12" key="1">
    <citation type="submission" date="2021-03" db="EMBL/GenBank/DDBJ databases">
        <title>Genomic Encyclopedia of Type Strains, Phase IV (KMG-IV): sequencing the most valuable type-strain genomes for metagenomic binning, comparative biology and taxonomic classification.</title>
        <authorList>
            <person name="Goeker M."/>
        </authorList>
    </citation>
    <scope>NUCLEOTIDE SEQUENCE [LARGE SCALE GENOMIC DNA]</scope>
    <source>
        <strain evidence="11 12">DSM 25790</strain>
    </source>
</reference>
<dbReference type="Pfam" id="PF25601">
    <property type="entry name" value="AAA_lid_14"/>
    <property type="match status" value="1"/>
</dbReference>
<evidence type="ECO:0000256" key="1">
    <source>
        <dbReference type="ARBA" id="ARBA00022741"/>
    </source>
</evidence>
<feature type="domain" description="Sigma-54 factor interaction" evidence="8">
    <location>
        <begin position="151"/>
        <end position="380"/>
    </location>
</feature>
<dbReference type="InterPro" id="IPR058031">
    <property type="entry name" value="AAA_lid_NorR"/>
</dbReference>
<dbReference type="SUPFAM" id="SSF52540">
    <property type="entry name" value="P-loop containing nucleoside triphosphate hydrolases"/>
    <property type="match status" value="1"/>
</dbReference>
<dbReference type="SMART" id="SM00382">
    <property type="entry name" value="AAA"/>
    <property type="match status" value="1"/>
</dbReference>
<evidence type="ECO:0000256" key="3">
    <source>
        <dbReference type="ARBA" id="ARBA00022840"/>
    </source>
</evidence>
<dbReference type="InterPro" id="IPR003593">
    <property type="entry name" value="AAA+_ATPase"/>
</dbReference>
<evidence type="ECO:0000256" key="7">
    <source>
        <dbReference type="SAM" id="Coils"/>
    </source>
</evidence>
<dbReference type="EMBL" id="JAGIKX010000020">
    <property type="protein sequence ID" value="MBP2258140.1"/>
    <property type="molecule type" value="Genomic_DNA"/>
</dbReference>
<dbReference type="RefSeq" id="WP_029267811.1">
    <property type="nucleotide sequence ID" value="NZ_JAGIKX010000020.1"/>
</dbReference>
<dbReference type="PROSITE" id="PS50113">
    <property type="entry name" value="PAC"/>
    <property type="match status" value="1"/>
</dbReference>
<dbReference type="Pfam" id="PF18024">
    <property type="entry name" value="HTH_50"/>
    <property type="match status" value="1"/>
</dbReference>
<keyword evidence="12" id="KW-1185">Reference proteome</keyword>
<protein>
    <recommendedName>
        <fullName evidence="6">HTH-type transcriptional regulatory protein TyrR</fullName>
    </recommendedName>
</protein>
<dbReference type="Gene3D" id="3.40.50.300">
    <property type="entry name" value="P-loop containing nucleotide triphosphate hydrolases"/>
    <property type="match status" value="1"/>
</dbReference>
<dbReference type="InterPro" id="IPR000700">
    <property type="entry name" value="PAS-assoc_C"/>
</dbReference>
<dbReference type="Gene3D" id="1.10.8.60">
    <property type="match status" value="1"/>
</dbReference>
<dbReference type="PROSITE" id="PS00675">
    <property type="entry name" value="SIGMA54_INTERACT_1"/>
    <property type="match status" value="1"/>
</dbReference>
<dbReference type="Gene3D" id="1.10.10.60">
    <property type="entry name" value="Homeodomain-like"/>
    <property type="match status" value="1"/>
</dbReference>
<keyword evidence="5" id="KW-0804">Transcription</keyword>
<evidence type="ECO:0000259" key="9">
    <source>
        <dbReference type="PROSITE" id="PS50112"/>
    </source>
</evidence>
<evidence type="ECO:0000313" key="11">
    <source>
        <dbReference type="EMBL" id="MBP2258140.1"/>
    </source>
</evidence>
<dbReference type="InterPro" id="IPR002078">
    <property type="entry name" value="Sigma_54_int"/>
</dbReference>
<feature type="domain" description="PAS" evidence="9">
    <location>
        <begin position="8"/>
        <end position="58"/>
    </location>
</feature>
<sequence length="468" mass="53726">MNKEPEMLQLELEGIMHASNDNIVMTDGEGKVIRVSSNCTSIYGKEEDELVGKTVFELEKDRTFSPSVTAVVLNEKKEVQVMQRTPTGKVVMATGIPLFNKKRDIVRIISFSHDLTEIQLLKEDYEELRAKMIRYESEIEELREQEKRTNVIIKSKTMIQIRELVERVAKSDANVVLLGESGVGKNVFAKALHEESERNQKKVIEVNCGAIPEPLFESELFGYEPGSFTGASKSGKKGMIELADQGTLFLDEIAELPLSIQVKLLKVLQEKKVTPIGGSEAKQVDFRLITATNQDLEVLVKQGKFREDLFYRLNVIPITIPPLRERKDDIYKLAQHYLTIFNEKYHTNKFFHSKAMNAMQQYDWPGNVRELENLIERLVVTTDTNMIFASNLPFVNQMDASELPKQEWQLESFEEQGLTLQEVLEAVERNWLIRASKQYKTTYEMAEYLGLSQSTVVRRLKKYNINSK</sequence>
<dbReference type="PANTHER" id="PTHR32071:SF57">
    <property type="entry name" value="C4-DICARBOXYLATE TRANSPORT TRANSCRIPTIONAL REGULATORY PROTEIN DCTD"/>
    <property type="match status" value="1"/>
</dbReference>
<keyword evidence="7" id="KW-0175">Coiled coil</keyword>
<evidence type="ECO:0000256" key="5">
    <source>
        <dbReference type="ARBA" id="ARBA00023163"/>
    </source>
</evidence>
<dbReference type="Proteomes" id="UP001519294">
    <property type="component" value="Unassembled WGS sequence"/>
</dbReference>
<gene>
    <name evidence="11" type="ORF">J2Z81_002111</name>
</gene>
<dbReference type="Pfam" id="PF13426">
    <property type="entry name" value="PAS_9"/>
    <property type="match status" value="1"/>
</dbReference>
<evidence type="ECO:0000256" key="6">
    <source>
        <dbReference type="ARBA" id="ARBA00029500"/>
    </source>
</evidence>
<evidence type="ECO:0000259" key="10">
    <source>
        <dbReference type="PROSITE" id="PS50113"/>
    </source>
</evidence>
<dbReference type="NCBIfam" id="TIGR00229">
    <property type="entry name" value="sensory_box"/>
    <property type="match status" value="1"/>
</dbReference>
<dbReference type="Pfam" id="PF00158">
    <property type="entry name" value="Sigma54_activat"/>
    <property type="match status" value="1"/>
</dbReference>
<dbReference type="PANTHER" id="PTHR32071">
    <property type="entry name" value="TRANSCRIPTIONAL REGULATORY PROTEIN"/>
    <property type="match status" value="1"/>
</dbReference>
<evidence type="ECO:0000256" key="4">
    <source>
        <dbReference type="ARBA" id="ARBA00023015"/>
    </source>
</evidence>
<evidence type="ECO:0000313" key="12">
    <source>
        <dbReference type="Proteomes" id="UP001519294"/>
    </source>
</evidence>
<dbReference type="SMART" id="SM00091">
    <property type="entry name" value="PAS"/>
    <property type="match status" value="1"/>
</dbReference>
<dbReference type="InterPro" id="IPR025662">
    <property type="entry name" value="Sigma_54_int_dom_ATP-bd_1"/>
</dbReference>
<keyword evidence="2" id="KW-0058">Aromatic hydrocarbons catabolism</keyword>
<dbReference type="InterPro" id="IPR035965">
    <property type="entry name" value="PAS-like_dom_sf"/>
</dbReference>
<dbReference type="PROSITE" id="PS50112">
    <property type="entry name" value="PAS"/>
    <property type="match status" value="1"/>
</dbReference>
<dbReference type="PROSITE" id="PS00688">
    <property type="entry name" value="SIGMA54_INTERACT_3"/>
    <property type="match status" value="1"/>
</dbReference>
<evidence type="ECO:0000259" key="8">
    <source>
        <dbReference type="PROSITE" id="PS50045"/>
    </source>
</evidence>
<dbReference type="InterPro" id="IPR030828">
    <property type="entry name" value="HTH_TyrR"/>
</dbReference>
<keyword evidence="4" id="KW-0805">Transcription regulation</keyword>
<dbReference type="InterPro" id="IPR025944">
    <property type="entry name" value="Sigma_54_int_dom_CS"/>
</dbReference>
<dbReference type="PROSITE" id="PS50045">
    <property type="entry name" value="SIGMA54_INTERACT_4"/>
    <property type="match status" value="1"/>
</dbReference>
<keyword evidence="1" id="KW-0547">Nucleotide-binding</keyword>
<feature type="coiled-coil region" evidence="7">
    <location>
        <begin position="118"/>
        <end position="152"/>
    </location>
</feature>
<dbReference type="SUPFAM" id="SSF55785">
    <property type="entry name" value="PYP-like sensor domain (PAS domain)"/>
    <property type="match status" value="1"/>
</dbReference>
<comment type="caution">
    <text evidence="11">The sequence shown here is derived from an EMBL/GenBank/DDBJ whole genome shotgun (WGS) entry which is preliminary data.</text>
</comment>
<evidence type="ECO:0000256" key="2">
    <source>
        <dbReference type="ARBA" id="ARBA00022797"/>
    </source>
</evidence>
<dbReference type="InterPro" id="IPR027417">
    <property type="entry name" value="P-loop_NTPase"/>
</dbReference>
<dbReference type="InterPro" id="IPR009057">
    <property type="entry name" value="Homeodomain-like_sf"/>
</dbReference>
<feature type="domain" description="PAC" evidence="10">
    <location>
        <begin position="75"/>
        <end position="127"/>
    </location>
</feature>
<name>A0ABS4SAV5_9BACI</name>
<dbReference type="InterPro" id="IPR000014">
    <property type="entry name" value="PAS"/>
</dbReference>
<dbReference type="CDD" id="cd00130">
    <property type="entry name" value="PAS"/>
    <property type="match status" value="1"/>
</dbReference>
<accession>A0ABS4SAV5</accession>